<evidence type="ECO:0000259" key="7">
    <source>
        <dbReference type="Pfam" id="PF00171"/>
    </source>
</evidence>
<sequence length="475" mass="51878">MSWDFEKHYINGEWTPSEDDAWIEVENPATLERFARIPDGTPADADRAVAAAKAALEGWRTTPLAERIRLMKAMLANFEALHDEIIPLEVAELGAPVGFTTRTHCEYQYVRVRSYIEAAERMVLEETLPNSTVYREPVGVVACVTPWNYPLGQVVQKVVPAILMGCTVVLKPSQHTPLTACLLANAFDRAGFPKGVFNMVSGRGSRLGDRLASHPDVDMVSFTGSTTVGIRIARRALESVKHISLELGGKSPAVFLPSDDYSAAYPKILSSIFFNAGQTCTALSRLIVPRRDLARIESEFCELAAKLVVGDPTDPKTDIGPVSSKAQFEKIAEYVQAGIDEGARLVMGGVPTDMSRGYYVRPVVFSDVRNDMRIAREEIFGPVLCIIPYDTVEEAVSIANDTPYGLSGYVHAPTKAEAVAVAKRIHSGNVYINDAPRDVTAPFGGYKQSGIGREGGLAGLLEFTQQKAVFDRTTY</sequence>
<evidence type="ECO:0000256" key="4">
    <source>
        <dbReference type="ARBA" id="ARBA00049194"/>
    </source>
</evidence>
<feature type="active site" evidence="5">
    <location>
        <position position="246"/>
    </location>
</feature>
<dbReference type="InterPro" id="IPR016162">
    <property type="entry name" value="Ald_DH_N"/>
</dbReference>
<dbReference type="RefSeq" id="WP_005435331.1">
    <property type="nucleotide sequence ID" value="NZ_JH815516.1"/>
</dbReference>
<organism evidence="8 9">
    <name type="scientific">Sutterella wadsworthensis 2_1_59BFAA</name>
    <dbReference type="NCBI Taxonomy" id="742823"/>
    <lineage>
        <taxon>Bacteria</taxon>
        <taxon>Pseudomonadati</taxon>
        <taxon>Pseudomonadota</taxon>
        <taxon>Betaproteobacteria</taxon>
        <taxon>Burkholderiales</taxon>
        <taxon>Sutterellaceae</taxon>
        <taxon>Sutterella</taxon>
    </lineage>
</organism>
<dbReference type="FunFam" id="3.40.605.10:FF:000026">
    <property type="entry name" value="Aldehyde dehydrogenase, putative"/>
    <property type="match status" value="1"/>
</dbReference>
<evidence type="ECO:0000256" key="5">
    <source>
        <dbReference type="PROSITE-ProRule" id="PRU10007"/>
    </source>
</evidence>
<dbReference type="PROSITE" id="PS00687">
    <property type="entry name" value="ALDEHYDE_DEHYDR_GLU"/>
    <property type="match status" value="1"/>
</dbReference>
<comment type="similarity">
    <text evidence="1 6">Belongs to the aldehyde dehydrogenase family.</text>
</comment>
<dbReference type="PATRIC" id="fig|742823.3.peg.1308"/>
<name>K1JHV6_9BURK</name>
<dbReference type="EC" id="1.2.1.3" evidence="3"/>
<dbReference type="InterPro" id="IPR016160">
    <property type="entry name" value="Ald_DH_CS_CYS"/>
</dbReference>
<dbReference type="Proteomes" id="UP000005835">
    <property type="component" value="Unassembled WGS sequence"/>
</dbReference>
<protein>
    <recommendedName>
        <fullName evidence="3">aldehyde dehydrogenase (NAD(+))</fullName>
        <ecNumber evidence="3">1.2.1.3</ecNumber>
    </recommendedName>
</protein>
<dbReference type="OrthoDB" id="6187633at2"/>
<feature type="domain" description="Aldehyde dehydrogenase" evidence="7">
    <location>
        <begin position="14"/>
        <end position="469"/>
    </location>
</feature>
<dbReference type="InterPro" id="IPR029510">
    <property type="entry name" value="Ald_DH_CS_GLU"/>
</dbReference>
<dbReference type="FunFam" id="3.40.605.10:FF:000007">
    <property type="entry name" value="NAD/NADP-dependent betaine aldehyde dehydrogenase"/>
    <property type="match status" value="1"/>
</dbReference>
<keyword evidence="9" id="KW-1185">Reference proteome</keyword>
<dbReference type="STRING" id="742823.HMPREF9465_01325"/>
<evidence type="ECO:0000256" key="1">
    <source>
        <dbReference type="ARBA" id="ARBA00009986"/>
    </source>
</evidence>
<proteinExistence type="inferred from homology"/>
<dbReference type="SUPFAM" id="SSF53720">
    <property type="entry name" value="ALDH-like"/>
    <property type="match status" value="1"/>
</dbReference>
<dbReference type="InterPro" id="IPR015590">
    <property type="entry name" value="Aldehyde_DH_dom"/>
</dbReference>
<comment type="catalytic activity">
    <reaction evidence="4">
        <text>an aldehyde + NAD(+) + H2O = a carboxylate + NADH + 2 H(+)</text>
        <dbReference type="Rhea" id="RHEA:16185"/>
        <dbReference type="ChEBI" id="CHEBI:15377"/>
        <dbReference type="ChEBI" id="CHEBI:15378"/>
        <dbReference type="ChEBI" id="CHEBI:17478"/>
        <dbReference type="ChEBI" id="CHEBI:29067"/>
        <dbReference type="ChEBI" id="CHEBI:57540"/>
        <dbReference type="ChEBI" id="CHEBI:57945"/>
        <dbReference type="EC" id="1.2.1.3"/>
    </reaction>
</comment>
<dbReference type="PANTHER" id="PTHR42804">
    <property type="entry name" value="ALDEHYDE DEHYDROGENASE"/>
    <property type="match status" value="1"/>
</dbReference>
<comment type="caution">
    <text evidence="8">The sequence shown here is derived from an EMBL/GenBank/DDBJ whole genome shotgun (WGS) entry which is preliminary data.</text>
</comment>
<dbReference type="Gene3D" id="3.40.309.10">
    <property type="entry name" value="Aldehyde Dehydrogenase, Chain A, domain 2"/>
    <property type="match status" value="1"/>
</dbReference>
<evidence type="ECO:0000256" key="2">
    <source>
        <dbReference type="ARBA" id="ARBA00023002"/>
    </source>
</evidence>
<evidence type="ECO:0000313" key="8">
    <source>
        <dbReference type="EMBL" id="EKB31220.1"/>
    </source>
</evidence>
<accession>K1JHV6</accession>
<dbReference type="PROSITE" id="PS00070">
    <property type="entry name" value="ALDEHYDE_DEHYDR_CYS"/>
    <property type="match status" value="1"/>
</dbReference>
<dbReference type="PANTHER" id="PTHR42804:SF1">
    <property type="entry name" value="ALDEHYDE DEHYDROGENASE-RELATED"/>
    <property type="match status" value="1"/>
</dbReference>
<dbReference type="Gene3D" id="3.40.605.10">
    <property type="entry name" value="Aldehyde Dehydrogenase, Chain A, domain 1"/>
    <property type="match status" value="1"/>
</dbReference>
<evidence type="ECO:0000313" key="9">
    <source>
        <dbReference type="Proteomes" id="UP000005835"/>
    </source>
</evidence>
<gene>
    <name evidence="8" type="ORF">HMPREF9465_01325</name>
</gene>
<dbReference type="AlphaFoldDB" id="K1JHV6"/>
<dbReference type="HOGENOM" id="CLU_005391_0_2_4"/>
<dbReference type="eggNOG" id="COG1012">
    <property type="taxonomic scope" value="Bacteria"/>
</dbReference>
<reference evidence="8 9" key="1">
    <citation type="submission" date="2012-05" db="EMBL/GenBank/DDBJ databases">
        <title>The Genome Sequence of Sutterella wadsworthensis 2_1_59BFAA.</title>
        <authorList>
            <consortium name="The Broad Institute Genome Sequencing Platform"/>
            <person name="Earl A."/>
            <person name="Ward D."/>
            <person name="Feldgarden M."/>
            <person name="Gevers D."/>
            <person name="Daigneault M."/>
            <person name="Strauss J."/>
            <person name="Allen-Vercoe E."/>
            <person name="Walker B."/>
            <person name="Young S.K."/>
            <person name="Zeng Q."/>
            <person name="Gargeya S."/>
            <person name="Fitzgerald M."/>
            <person name="Haas B."/>
            <person name="Abouelleil A."/>
            <person name="Alvarado L."/>
            <person name="Arachchi H.M."/>
            <person name="Berlin A.M."/>
            <person name="Chapman S.B."/>
            <person name="Goldberg J."/>
            <person name="Griggs A."/>
            <person name="Gujja S."/>
            <person name="Hansen M."/>
            <person name="Howarth C."/>
            <person name="Imamovic A."/>
            <person name="Larimer J."/>
            <person name="McCowen C."/>
            <person name="Montmayeur A."/>
            <person name="Murphy C."/>
            <person name="Neiman D."/>
            <person name="Pearson M."/>
            <person name="Priest M."/>
            <person name="Roberts A."/>
            <person name="Saif S."/>
            <person name="Shea T."/>
            <person name="Sisk P."/>
            <person name="Sykes S."/>
            <person name="Wortman J."/>
            <person name="Nusbaum C."/>
            <person name="Birren B."/>
        </authorList>
    </citation>
    <scope>NUCLEOTIDE SEQUENCE [LARGE SCALE GENOMIC DNA]</scope>
    <source>
        <strain evidence="8 9">2_1_59BFAA</strain>
    </source>
</reference>
<evidence type="ECO:0000256" key="3">
    <source>
        <dbReference type="ARBA" id="ARBA00024226"/>
    </source>
</evidence>
<dbReference type="InterPro" id="IPR016163">
    <property type="entry name" value="Ald_DH_C"/>
</dbReference>
<evidence type="ECO:0000256" key="6">
    <source>
        <dbReference type="RuleBase" id="RU003345"/>
    </source>
</evidence>
<keyword evidence="2 6" id="KW-0560">Oxidoreductase</keyword>
<dbReference type="CDD" id="cd07138">
    <property type="entry name" value="ALDH_CddD_SSP0762"/>
    <property type="match status" value="1"/>
</dbReference>
<dbReference type="Pfam" id="PF00171">
    <property type="entry name" value="Aldedh"/>
    <property type="match status" value="1"/>
</dbReference>
<dbReference type="EMBL" id="ADMG01000031">
    <property type="protein sequence ID" value="EKB31220.1"/>
    <property type="molecule type" value="Genomic_DNA"/>
</dbReference>
<dbReference type="GO" id="GO:0004029">
    <property type="term" value="F:aldehyde dehydrogenase (NAD+) activity"/>
    <property type="evidence" value="ECO:0007669"/>
    <property type="project" value="UniProtKB-EC"/>
</dbReference>
<dbReference type="InterPro" id="IPR016161">
    <property type="entry name" value="Ald_DH/histidinol_DH"/>
</dbReference>